<keyword evidence="6" id="KW-1185">Reference proteome</keyword>
<dbReference type="CDD" id="cd01392">
    <property type="entry name" value="HTH_LacI"/>
    <property type="match status" value="1"/>
</dbReference>
<name>A0ABV6R321_9CAUL</name>
<evidence type="ECO:0000256" key="2">
    <source>
        <dbReference type="ARBA" id="ARBA00023125"/>
    </source>
</evidence>
<dbReference type="SUPFAM" id="SSF53822">
    <property type="entry name" value="Periplasmic binding protein-like I"/>
    <property type="match status" value="1"/>
</dbReference>
<evidence type="ECO:0000256" key="3">
    <source>
        <dbReference type="ARBA" id="ARBA00023163"/>
    </source>
</evidence>
<dbReference type="InterPro" id="IPR010982">
    <property type="entry name" value="Lambda_DNA-bd_dom_sf"/>
</dbReference>
<accession>A0ABV6R321</accession>
<feature type="domain" description="HTH lacI-type" evidence="4">
    <location>
        <begin position="5"/>
        <end position="59"/>
    </location>
</feature>
<dbReference type="CDD" id="cd01545">
    <property type="entry name" value="PBP1_SalR"/>
    <property type="match status" value="1"/>
</dbReference>
<dbReference type="PANTHER" id="PTHR30146:SF153">
    <property type="entry name" value="LACTOSE OPERON REPRESSOR"/>
    <property type="match status" value="1"/>
</dbReference>
<dbReference type="RefSeq" id="WP_376835819.1">
    <property type="nucleotide sequence ID" value="NZ_JBHLSW010000005.1"/>
</dbReference>
<protein>
    <submittedName>
        <fullName evidence="5">LacI family DNA-binding transcriptional regulator</fullName>
    </submittedName>
</protein>
<comment type="caution">
    <text evidence="5">The sequence shown here is derived from an EMBL/GenBank/DDBJ whole genome shotgun (WGS) entry which is preliminary data.</text>
</comment>
<keyword evidence="3" id="KW-0804">Transcription</keyword>
<organism evidence="5 6">
    <name type="scientific">Brevundimonas balnearis</name>
    <dbReference type="NCBI Taxonomy" id="1572858"/>
    <lineage>
        <taxon>Bacteria</taxon>
        <taxon>Pseudomonadati</taxon>
        <taxon>Pseudomonadota</taxon>
        <taxon>Alphaproteobacteria</taxon>
        <taxon>Caulobacterales</taxon>
        <taxon>Caulobacteraceae</taxon>
        <taxon>Brevundimonas</taxon>
    </lineage>
</organism>
<keyword evidence="1" id="KW-0805">Transcription regulation</keyword>
<dbReference type="Pfam" id="PF00356">
    <property type="entry name" value="LacI"/>
    <property type="match status" value="1"/>
</dbReference>
<dbReference type="InterPro" id="IPR000843">
    <property type="entry name" value="HTH_LacI"/>
</dbReference>
<evidence type="ECO:0000256" key="1">
    <source>
        <dbReference type="ARBA" id="ARBA00023015"/>
    </source>
</evidence>
<dbReference type="SUPFAM" id="SSF47413">
    <property type="entry name" value="lambda repressor-like DNA-binding domains"/>
    <property type="match status" value="1"/>
</dbReference>
<dbReference type="Gene3D" id="1.10.260.40">
    <property type="entry name" value="lambda repressor-like DNA-binding domains"/>
    <property type="match status" value="1"/>
</dbReference>
<gene>
    <name evidence="5" type="ORF">ACFFGE_08150</name>
</gene>
<dbReference type="GO" id="GO:0003677">
    <property type="term" value="F:DNA binding"/>
    <property type="evidence" value="ECO:0007669"/>
    <property type="project" value="UniProtKB-KW"/>
</dbReference>
<dbReference type="Proteomes" id="UP001589906">
    <property type="component" value="Unassembled WGS sequence"/>
</dbReference>
<reference evidence="5 6" key="1">
    <citation type="submission" date="2024-09" db="EMBL/GenBank/DDBJ databases">
        <authorList>
            <person name="Sun Q."/>
            <person name="Mori K."/>
        </authorList>
    </citation>
    <scope>NUCLEOTIDE SEQUENCE [LARGE SCALE GENOMIC DNA]</scope>
    <source>
        <strain evidence="5 6">NCAIM B.02621</strain>
    </source>
</reference>
<proteinExistence type="predicted"/>
<dbReference type="SMART" id="SM00354">
    <property type="entry name" value="HTH_LACI"/>
    <property type="match status" value="1"/>
</dbReference>
<keyword evidence="2 5" id="KW-0238">DNA-binding</keyword>
<dbReference type="PROSITE" id="PS50932">
    <property type="entry name" value="HTH_LACI_2"/>
    <property type="match status" value="1"/>
</dbReference>
<dbReference type="Pfam" id="PF13377">
    <property type="entry name" value="Peripla_BP_3"/>
    <property type="match status" value="1"/>
</dbReference>
<dbReference type="Gene3D" id="3.40.50.2300">
    <property type="match status" value="2"/>
</dbReference>
<dbReference type="PANTHER" id="PTHR30146">
    <property type="entry name" value="LACI-RELATED TRANSCRIPTIONAL REPRESSOR"/>
    <property type="match status" value="1"/>
</dbReference>
<evidence type="ECO:0000313" key="6">
    <source>
        <dbReference type="Proteomes" id="UP001589906"/>
    </source>
</evidence>
<dbReference type="InterPro" id="IPR028082">
    <property type="entry name" value="Peripla_BP_I"/>
</dbReference>
<evidence type="ECO:0000313" key="5">
    <source>
        <dbReference type="EMBL" id="MFC0633851.1"/>
    </source>
</evidence>
<evidence type="ECO:0000259" key="4">
    <source>
        <dbReference type="PROSITE" id="PS50932"/>
    </source>
</evidence>
<dbReference type="EMBL" id="JBHLSW010000005">
    <property type="protein sequence ID" value="MFC0633851.1"/>
    <property type="molecule type" value="Genomic_DNA"/>
</dbReference>
<dbReference type="InterPro" id="IPR046335">
    <property type="entry name" value="LacI/GalR-like_sensor"/>
</dbReference>
<sequence>MRRAVTIKHVAAEAGVSLQTVSRVINKGPNVRPAVIERVEAAVAKLGYVPSLAARRMGGNRSFLLMALNDRDRTIEAWTSGQGADWVDQMLMGGMLRCAESGYHMIFELIDTHSAHVEREVQAAISALRPDGLILTPPHSDNPQITGLLVRLGLPFARLCSETPGDGFAISMNEALAAQVAVEHLLDLGHRRIGFITGSDEYAVSAVRREGWRRAHEDRGLPLDPALEGDGDFTFESGERATATLLALAEPPTAILASNDQMALAAQTVAAARGLQVPHDLSIVSFDDTPVVRFSRPPMTAVVQPIAEMTRAAADLLIRATANVDHLPTSVVVPFGLAVRGSSAPPRS</sequence>